<proteinExistence type="predicted"/>
<reference evidence="2 3" key="1">
    <citation type="submission" date="2023-02" db="EMBL/GenBank/DDBJ databases">
        <title>LHISI_Scaffold_Assembly.</title>
        <authorList>
            <person name="Stuart O.P."/>
            <person name="Cleave R."/>
            <person name="Magrath M.J.L."/>
            <person name="Mikheyev A.S."/>
        </authorList>
    </citation>
    <scope>NUCLEOTIDE SEQUENCE [LARGE SCALE GENOMIC DNA]</scope>
    <source>
        <strain evidence="2">Daus_M_001</strain>
        <tissue evidence="2">Leg muscle</tissue>
    </source>
</reference>
<gene>
    <name evidence="2" type="ORF">PR048_004828</name>
</gene>
<feature type="region of interest" description="Disordered" evidence="1">
    <location>
        <begin position="24"/>
        <end position="44"/>
    </location>
</feature>
<evidence type="ECO:0000313" key="3">
    <source>
        <dbReference type="Proteomes" id="UP001159363"/>
    </source>
</evidence>
<organism evidence="2 3">
    <name type="scientific">Dryococelus australis</name>
    <dbReference type="NCBI Taxonomy" id="614101"/>
    <lineage>
        <taxon>Eukaryota</taxon>
        <taxon>Metazoa</taxon>
        <taxon>Ecdysozoa</taxon>
        <taxon>Arthropoda</taxon>
        <taxon>Hexapoda</taxon>
        <taxon>Insecta</taxon>
        <taxon>Pterygota</taxon>
        <taxon>Neoptera</taxon>
        <taxon>Polyneoptera</taxon>
        <taxon>Phasmatodea</taxon>
        <taxon>Verophasmatodea</taxon>
        <taxon>Anareolatae</taxon>
        <taxon>Phasmatidae</taxon>
        <taxon>Eurycanthinae</taxon>
        <taxon>Dryococelus</taxon>
    </lineage>
</organism>
<evidence type="ECO:0000256" key="1">
    <source>
        <dbReference type="SAM" id="MobiDB-lite"/>
    </source>
</evidence>
<accession>A0ABQ9I6H4</accession>
<keyword evidence="3" id="KW-1185">Reference proteome</keyword>
<dbReference type="Proteomes" id="UP001159363">
    <property type="component" value="Chromosome 2"/>
</dbReference>
<name>A0ABQ9I6H4_9NEOP</name>
<dbReference type="EMBL" id="JARBHB010000002">
    <property type="protein sequence ID" value="KAJ8892248.1"/>
    <property type="molecule type" value="Genomic_DNA"/>
</dbReference>
<evidence type="ECO:0000313" key="2">
    <source>
        <dbReference type="EMBL" id="KAJ8892248.1"/>
    </source>
</evidence>
<protein>
    <submittedName>
        <fullName evidence="2">Uncharacterized protein</fullName>
    </submittedName>
</protein>
<comment type="caution">
    <text evidence="2">The sequence shown here is derived from an EMBL/GenBank/DDBJ whole genome shotgun (WGS) entry which is preliminary data.</text>
</comment>
<sequence>MSIGERSGCEGVSRLLDSNRGFEVKYPRGQGQRSHGSGVKGKLHPRWRPGDVTRWWSPNPTIILPNSLPGQALILYKPRGWHGEVSVPTRQTLLPVNQDTKRIYGDSSIARSPGYCLERSFPPERFRRFHGDPAGVRWPPRIYNSSSKTHYAATSDLSYILYHLGRPRGCGGVVVRLLASHLGELGLIPGEVNSGFSYVGIVLDDAAGRWVFFVSLGYPASFALAFRSCSIPTSLHPHRLSIARSSEAAPLHSDASLSSARFTLVGSQDLDAKSRSTSPRYGEHSPLSLSVGSIADVCQHSPSGASPAASEVLRHTSQEQSPDCCYIRPAFYCHLSHRF</sequence>